<dbReference type="RefSeq" id="WP_244712524.1">
    <property type="nucleotide sequence ID" value="NZ_CP095073.1"/>
</dbReference>
<keyword evidence="2" id="KW-0732">Signal</keyword>
<feature type="compositionally biased region" description="Polar residues" evidence="1">
    <location>
        <begin position="30"/>
        <end position="45"/>
    </location>
</feature>
<organism evidence="3 4">
    <name type="scientific">Halobacillus salinarum</name>
    <dbReference type="NCBI Taxonomy" id="2932257"/>
    <lineage>
        <taxon>Bacteria</taxon>
        <taxon>Bacillati</taxon>
        <taxon>Bacillota</taxon>
        <taxon>Bacilli</taxon>
        <taxon>Bacillales</taxon>
        <taxon>Bacillaceae</taxon>
        <taxon>Halobacillus</taxon>
    </lineage>
</organism>
<feature type="chain" id="PRO_5045188945" description="Lipoprotein" evidence="2">
    <location>
        <begin position="23"/>
        <end position="276"/>
    </location>
</feature>
<dbReference type="EMBL" id="CP095073">
    <property type="protein sequence ID" value="UOQ45698.1"/>
    <property type="molecule type" value="Genomic_DNA"/>
</dbReference>
<feature type="signal peptide" evidence="2">
    <location>
        <begin position="1"/>
        <end position="22"/>
    </location>
</feature>
<evidence type="ECO:0000256" key="2">
    <source>
        <dbReference type="SAM" id="SignalP"/>
    </source>
</evidence>
<evidence type="ECO:0008006" key="5">
    <source>
        <dbReference type="Google" id="ProtNLM"/>
    </source>
</evidence>
<dbReference type="Proteomes" id="UP000831787">
    <property type="component" value="Chromosome"/>
</dbReference>
<gene>
    <name evidence="3" type="ORF">MUN89_07140</name>
</gene>
<evidence type="ECO:0000256" key="1">
    <source>
        <dbReference type="SAM" id="MobiDB-lite"/>
    </source>
</evidence>
<accession>A0ABY4EML8</accession>
<evidence type="ECO:0000313" key="3">
    <source>
        <dbReference type="EMBL" id="UOQ45698.1"/>
    </source>
</evidence>
<dbReference type="PROSITE" id="PS51257">
    <property type="entry name" value="PROKAR_LIPOPROTEIN"/>
    <property type="match status" value="1"/>
</dbReference>
<feature type="compositionally biased region" description="Basic and acidic residues" evidence="1">
    <location>
        <begin position="46"/>
        <end position="60"/>
    </location>
</feature>
<feature type="compositionally biased region" description="Basic and acidic residues" evidence="1">
    <location>
        <begin position="91"/>
        <end position="104"/>
    </location>
</feature>
<dbReference type="Gene3D" id="2.40.360.20">
    <property type="match status" value="1"/>
</dbReference>
<proteinExistence type="predicted"/>
<keyword evidence="4" id="KW-1185">Reference proteome</keyword>
<feature type="region of interest" description="Disordered" evidence="1">
    <location>
        <begin position="19"/>
        <end position="111"/>
    </location>
</feature>
<feature type="compositionally biased region" description="Low complexity" evidence="1">
    <location>
        <begin position="61"/>
        <end position="72"/>
    </location>
</feature>
<protein>
    <recommendedName>
        <fullName evidence="5">Lipoprotein</fullName>
    </recommendedName>
</protein>
<name>A0ABY4EML8_9BACI</name>
<reference evidence="3 4" key="1">
    <citation type="submission" date="2022-04" db="EMBL/GenBank/DDBJ databases">
        <title>Halobacillus sp. isolated from saltern.</title>
        <authorList>
            <person name="Won M."/>
            <person name="Lee C.-M."/>
            <person name="Woen H.-Y."/>
            <person name="Kwon S.-W."/>
        </authorList>
    </citation>
    <scope>NUCLEOTIDE SEQUENCE [LARGE SCALE GENOMIC DNA]</scope>
    <source>
        <strain evidence="3 4">SSBR10-3</strain>
    </source>
</reference>
<evidence type="ECO:0000313" key="4">
    <source>
        <dbReference type="Proteomes" id="UP000831787"/>
    </source>
</evidence>
<sequence>MKHLWLIGVLLVSLAACSNESADDLESSKDQSNTSEQGSSEQANDGDTKTDKQSADKQDDNQTGDSDSSNDNSSEDSDESSSDQSSDNQNSDDKSGDSEKKVDLNEGFNQYRPKQGMTKTFIQDEEYELIHEIVAANDTHIQRVVKFGDIVTLQILKWTSEGASIVYQEQNPEDTSSQLDSYETYEPPMTLVDLNEKGKGNGEKWQIVKANAKVKVPYGTFDDVYVVQQTLTGEGSGNKTVITNYYAKDLGLIKETREVKGDNGYTSLSELERVKK</sequence>